<comment type="catalytic activity">
    <reaction evidence="12 13">
        <text>phosphoenolpyruvate + UDP-N-acetyl-alpha-D-glucosamine = UDP-N-acetyl-3-O-(1-carboxyvinyl)-alpha-D-glucosamine + phosphate</text>
        <dbReference type="Rhea" id="RHEA:18681"/>
        <dbReference type="ChEBI" id="CHEBI:43474"/>
        <dbReference type="ChEBI" id="CHEBI:57705"/>
        <dbReference type="ChEBI" id="CHEBI:58702"/>
        <dbReference type="ChEBI" id="CHEBI:68483"/>
        <dbReference type="EC" id="2.5.1.7"/>
    </reaction>
</comment>
<comment type="caution">
    <text evidence="16">The sequence shown here is derived from an EMBL/GenBank/DDBJ whole genome shotgun (WGS) entry which is preliminary data.</text>
</comment>
<keyword evidence="7 13" id="KW-0573">Peptidoglycan synthesis</keyword>
<evidence type="ECO:0000259" key="15">
    <source>
        <dbReference type="Pfam" id="PF00275"/>
    </source>
</evidence>
<feature type="binding site" evidence="13">
    <location>
        <begin position="25"/>
        <end position="26"/>
    </location>
    <ligand>
        <name>phosphoenolpyruvate</name>
        <dbReference type="ChEBI" id="CHEBI:58702"/>
    </ligand>
</feature>
<feature type="region of interest" description="Disordered" evidence="14">
    <location>
        <begin position="142"/>
        <end position="163"/>
    </location>
</feature>
<evidence type="ECO:0000256" key="13">
    <source>
        <dbReference type="HAMAP-Rule" id="MF_00111"/>
    </source>
</evidence>
<proteinExistence type="inferred from homology"/>
<evidence type="ECO:0000256" key="6">
    <source>
        <dbReference type="ARBA" id="ARBA00022960"/>
    </source>
</evidence>
<dbReference type="InterPro" id="IPR036968">
    <property type="entry name" value="Enolpyruvate_Tfrase_sf"/>
</dbReference>
<dbReference type="CDD" id="cd01555">
    <property type="entry name" value="UdpNAET"/>
    <property type="match status" value="1"/>
</dbReference>
<evidence type="ECO:0000256" key="4">
    <source>
        <dbReference type="ARBA" id="ARBA00022618"/>
    </source>
</evidence>
<feature type="binding site" evidence="13">
    <location>
        <position position="221"/>
    </location>
    <ligand>
        <name>UDP-N-acetyl-alpha-D-glucosamine</name>
        <dbReference type="ChEBI" id="CHEBI:57705"/>
    </ligand>
</feature>
<evidence type="ECO:0000256" key="10">
    <source>
        <dbReference type="ARBA" id="ARBA00037534"/>
    </source>
</evidence>
<evidence type="ECO:0000256" key="9">
    <source>
        <dbReference type="ARBA" id="ARBA00023316"/>
    </source>
</evidence>
<name>A0ABV6NXM8_9ACTN</name>
<dbReference type="EC" id="2.5.1.7" evidence="13"/>
<dbReference type="Gene3D" id="3.65.10.10">
    <property type="entry name" value="Enolpyruvate transferase domain"/>
    <property type="match status" value="4"/>
</dbReference>
<feature type="binding site" evidence="13">
    <location>
        <position position="434"/>
    </location>
    <ligand>
        <name>UDP-N-acetyl-alpha-D-glucosamine</name>
        <dbReference type="ChEBI" id="CHEBI:57705"/>
    </ligand>
</feature>
<evidence type="ECO:0000256" key="11">
    <source>
        <dbReference type="ARBA" id="ARBA00038367"/>
    </source>
</evidence>
<dbReference type="NCBIfam" id="TIGR01072">
    <property type="entry name" value="murA"/>
    <property type="match status" value="1"/>
</dbReference>
<dbReference type="SUPFAM" id="SSF55205">
    <property type="entry name" value="EPT/RTPC-like"/>
    <property type="match status" value="2"/>
</dbReference>
<evidence type="ECO:0000256" key="8">
    <source>
        <dbReference type="ARBA" id="ARBA00023306"/>
    </source>
</evidence>
<evidence type="ECO:0000313" key="17">
    <source>
        <dbReference type="Proteomes" id="UP001589894"/>
    </source>
</evidence>
<reference evidence="16 17" key="1">
    <citation type="submission" date="2024-09" db="EMBL/GenBank/DDBJ databases">
        <authorList>
            <person name="Sun Q."/>
            <person name="Mori K."/>
        </authorList>
    </citation>
    <scope>NUCLEOTIDE SEQUENCE [LARGE SCALE GENOMIC DNA]</scope>
    <source>
        <strain evidence="16 17">TBRC 2205</strain>
    </source>
</reference>
<comment type="function">
    <text evidence="10 13">Cell wall formation. Adds enolpyruvyl to UDP-N-acetylglucosamine.</text>
</comment>
<dbReference type="HAMAP" id="MF_00111">
    <property type="entry name" value="MurA"/>
    <property type="match status" value="1"/>
</dbReference>
<feature type="domain" description="Enolpyruvate transferase" evidence="15">
    <location>
        <begin position="10"/>
        <end position="71"/>
    </location>
</feature>
<dbReference type="InterPro" id="IPR050068">
    <property type="entry name" value="MurA_subfamily"/>
</dbReference>
<keyword evidence="9 13" id="KW-0961">Cell wall biogenesis/degradation</keyword>
<protein>
    <recommendedName>
        <fullName evidence="13">UDP-N-acetylglucosamine 1-carboxyvinyltransferase</fullName>
        <ecNumber evidence="13">2.5.1.7</ecNumber>
    </recommendedName>
    <alternativeName>
        <fullName evidence="13">Enoylpyruvate transferase</fullName>
    </alternativeName>
    <alternativeName>
        <fullName evidence="13">UDP-N-acetylglucosamine enolpyruvyl transferase</fullName>
        <shortName evidence="13">EPT</shortName>
    </alternativeName>
</protein>
<dbReference type="EMBL" id="JBHLUE010000011">
    <property type="protein sequence ID" value="MFC0565528.1"/>
    <property type="molecule type" value="Genomic_DNA"/>
</dbReference>
<feature type="active site" description="Proton donor" evidence="13">
    <location>
        <position position="245"/>
    </location>
</feature>
<evidence type="ECO:0000313" key="16">
    <source>
        <dbReference type="EMBL" id="MFC0565528.1"/>
    </source>
</evidence>
<dbReference type="InterPro" id="IPR005750">
    <property type="entry name" value="UDP_GlcNAc_COvinyl_MurA"/>
</dbReference>
<feature type="binding site" evidence="13">
    <location>
        <position position="456"/>
    </location>
    <ligand>
        <name>UDP-N-acetyl-alpha-D-glucosamine</name>
        <dbReference type="ChEBI" id="CHEBI:57705"/>
    </ligand>
</feature>
<comment type="subcellular location">
    <subcellularLocation>
        <location evidence="1 13">Cytoplasm</location>
    </subcellularLocation>
</comment>
<keyword evidence="5 13" id="KW-0808">Transferase</keyword>
<keyword evidence="8 13" id="KW-0131">Cell cycle</keyword>
<evidence type="ECO:0000256" key="3">
    <source>
        <dbReference type="ARBA" id="ARBA00022490"/>
    </source>
</evidence>
<feature type="region of interest" description="Disordered" evidence="14">
    <location>
        <begin position="181"/>
        <end position="206"/>
    </location>
</feature>
<dbReference type="RefSeq" id="WP_377339386.1">
    <property type="nucleotide sequence ID" value="NZ_JBHLUE010000011.1"/>
</dbReference>
<organism evidence="16 17">
    <name type="scientific">Plantactinospora siamensis</name>
    <dbReference type="NCBI Taxonomy" id="555372"/>
    <lineage>
        <taxon>Bacteria</taxon>
        <taxon>Bacillati</taxon>
        <taxon>Actinomycetota</taxon>
        <taxon>Actinomycetes</taxon>
        <taxon>Micromonosporales</taxon>
        <taxon>Micromonosporaceae</taxon>
        <taxon>Plantactinospora</taxon>
    </lineage>
</organism>
<accession>A0ABV6NXM8</accession>
<gene>
    <name evidence="13 16" type="primary">murA</name>
    <name evidence="16" type="ORF">ACFFHU_15460</name>
</gene>
<dbReference type="NCBIfam" id="NF006873">
    <property type="entry name" value="PRK09369.1"/>
    <property type="match status" value="1"/>
</dbReference>
<comment type="similarity">
    <text evidence="11 13">Belongs to the EPSP synthase family. MurA subfamily.</text>
</comment>
<dbReference type="Proteomes" id="UP001589894">
    <property type="component" value="Unassembled WGS sequence"/>
</dbReference>
<dbReference type="PANTHER" id="PTHR43783">
    <property type="entry name" value="UDP-N-ACETYLGLUCOSAMINE 1-CARBOXYVINYLTRANSFERASE"/>
    <property type="match status" value="1"/>
</dbReference>
<dbReference type="Pfam" id="PF00275">
    <property type="entry name" value="EPSP_synthase"/>
    <property type="match status" value="2"/>
</dbReference>
<comment type="caution">
    <text evidence="13">Lacks conserved residue(s) required for the propagation of feature annotation.</text>
</comment>
<evidence type="ECO:0000256" key="5">
    <source>
        <dbReference type="ARBA" id="ARBA00022679"/>
    </source>
</evidence>
<keyword evidence="6 13" id="KW-0133">Cell shape</keyword>
<evidence type="ECO:0000256" key="14">
    <source>
        <dbReference type="SAM" id="MobiDB-lite"/>
    </source>
</evidence>
<dbReference type="InterPro" id="IPR013792">
    <property type="entry name" value="RNA3'P_cycl/enolpyr_Trfase_a/b"/>
</dbReference>
<evidence type="ECO:0000256" key="12">
    <source>
        <dbReference type="ARBA" id="ARBA00047527"/>
    </source>
</evidence>
<evidence type="ECO:0000256" key="1">
    <source>
        <dbReference type="ARBA" id="ARBA00004496"/>
    </source>
</evidence>
<keyword evidence="3 13" id="KW-0963">Cytoplasm</keyword>
<dbReference type="PANTHER" id="PTHR43783:SF1">
    <property type="entry name" value="UDP-N-ACETYLGLUCOSAMINE 1-CARBOXYVINYLTRANSFERASE"/>
    <property type="match status" value="1"/>
</dbReference>
<comment type="pathway">
    <text evidence="2 13">Cell wall biogenesis; peptidoglycan biosynthesis.</text>
</comment>
<sequence>MADVDVIRVSGGARLAGEVHVVGAKNSALKLMAAALLAPGRSVITNVPRITDIAIMGEVLRRLGCEVTFGDDHPAPAGAGGPVAGGAGAQVPGGAGAQVTGGAGAPVTGGTAAAALPDGAGLPLGGPGLPVSASGSGLVVPPTRPGLVAPPAASDTPAPPARDIAVTPASDVAVSPAREIATVGPGGAAPPVPPPRSRSVTIDVPDAPGTEADYDLVRRLRASICVLGPLLARRGYVRVAHPGGDAIGSRGLDMHVAGLARMGAEISGEHGFVVASAPKGLRGGTIWLDFPSVGATENLVMAAVLADGVTVIDNAAREPEIVDICAMLADMGARISGAGTSTIRIEGVDALRPVRHACVGDRIVAGTWAFAAAMTRGDVTVTGVSPRFLEIALDKVVSAGGLVESRPDAFRVRMDRRPTAVDVVTLPFPGFATDLLPMAIGLASVSEGASLVTENIFDGRFMFVNEMARLGADIRTDGHHAVVRGRERLSGAPVRATDIRAGAGLVIAGLCADGVTEVSQVHHIDRGYPDFVSDLRCLGVPVERALAPEEPAFAL</sequence>
<keyword evidence="17" id="KW-1185">Reference proteome</keyword>
<keyword evidence="4 13" id="KW-0132">Cell division</keyword>
<feature type="domain" description="Enolpyruvate transferase" evidence="15">
    <location>
        <begin position="198"/>
        <end position="535"/>
    </location>
</feature>
<dbReference type="GO" id="GO:0008760">
    <property type="term" value="F:UDP-N-acetylglucosamine 1-carboxyvinyltransferase activity"/>
    <property type="evidence" value="ECO:0007669"/>
    <property type="project" value="UniProtKB-EC"/>
</dbReference>
<evidence type="ECO:0000256" key="2">
    <source>
        <dbReference type="ARBA" id="ARBA00004752"/>
    </source>
</evidence>
<evidence type="ECO:0000256" key="7">
    <source>
        <dbReference type="ARBA" id="ARBA00022984"/>
    </source>
</evidence>
<dbReference type="InterPro" id="IPR001986">
    <property type="entry name" value="Enolpyruvate_Tfrase_dom"/>
</dbReference>